<proteinExistence type="predicted"/>
<protein>
    <submittedName>
        <fullName evidence="2">Uncharacterized protein</fullName>
    </submittedName>
</protein>
<organism evidence="2">
    <name type="scientific">uncultured Armatimonadetes bacterium</name>
    <dbReference type="NCBI Taxonomy" id="157466"/>
    <lineage>
        <taxon>Bacteria</taxon>
        <taxon>Bacillati</taxon>
        <taxon>Armatimonadota</taxon>
        <taxon>environmental samples</taxon>
    </lineage>
</organism>
<dbReference type="AlphaFoldDB" id="A0A6J4HQJ5"/>
<sequence>MGKLLWFLGHREIDCCDRHALRQFSTTSSTGTPKPAGGGEAPHDEADLAGPRQELPQHAADLLRLARGRGRGVASPVEHTAPSASSGR</sequence>
<accession>A0A6J4HQJ5</accession>
<evidence type="ECO:0000313" key="2">
    <source>
        <dbReference type="EMBL" id="CAA9229071.1"/>
    </source>
</evidence>
<name>A0A6J4HQJ5_9BACT</name>
<feature type="region of interest" description="Disordered" evidence="1">
    <location>
        <begin position="25"/>
        <end position="88"/>
    </location>
</feature>
<evidence type="ECO:0000256" key="1">
    <source>
        <dbReference type="SAM" id="MobiDB-lite"/>
    </source>
</evidence>
<reference evidence="2" key="1">
    <citation type="submission" date="2020-02" db="EMBL/GenBank/DDBJ databases">
        <authorList>
            <person name="Meier V. D."/>
        </authorList>
    </citation>
    <scope>NUCLEOTIDE SEQUENCE</scope>
    <source>
        <strain evidence="2">AVDCRST_MAG63</strain>
    </source>
</reference>
<gene>
    <name evidence="2" type="ORF">AVDCRST_MAG63-878</name>
</gene>
<dbReference type="EMBL" id="CADCTO010000118">
    <property type="protein sequence ID" value="CAA9229071.1"/>
    <property type="molecule type" value="Genomic_DNA"/>
</dbReference>